<dbReference type="InterPro" id="IPR017972">
    <property type="entry name" value="Cyt_P450_CS"/>
</dbReference>
<protein>
    <recommendedName>
        <fullName evidence="15">Bifunctional cytochrome P450/NADPH--P450 reductase</fullName>
    </recommendedName>
    <domain>
        <recommendedName>
            <fullName evidence="15">Cytochrome P450</fullName>
            <ecNumber evidence="15">1.14.14.1</ecNumber>
        </recommendedName>
    </domain>
    <domain>
        <recommendedName>
            <fullName evidence="15">NADPH--cytochrome P450 reductase</fullName>
            <ecNumber evidence="15">1.6.2.4</ecNumber>
        </recommendedName>
    </domain>
</protein>
<dbReference type="PROSITE" id="PS51384">
    <property type="entry name" value="FAD_FR"/>
    <property type="match status" value="1"/>
</dbReference>
<name>A0A9P9WB13_9PEZI</name>
<dbReference type="InterPro" id="IPR008254">
    <property type="entry name" value="Flavodoxin/NO_synth"/>
</dbReference>
<dbReference type="AlphaFoldDB" id="A0A9P9WB13"/>
<organism evidence="19 20">
    <name type="scientific">Neoarthrinium moseri</name>
    <dbReference type="NCBI Taxonomy" id="1658444"/>
    <lineage>
        <taxon>Eukaryota</taxon>
        <taxon>Fungi</taxon>
        <taxon>Dikarya</taxon>
        <taxon>Ascomycota</taxon>
        <taxon>Pezizomycotina</taxon>
        <taxon>Sordariomycetes</taxon>
        <taxon>Xylariomycetidae</taxon>
        <taxon>Amphisphaeriales</taxon>
        <taxon>Apiosporaceae</taxon>
        <taxon>Neoarthrinium</taxon>
    </lineage>
</organism>
<keyword evidence="6 15" id="KW-0288">FMN</keyword>
<evidence type="ECO:0000256" key="16">
    <source>
        <dbReference type="PIRSR" id="PIRSR000209-1"/>
    </source>
</evidence>
<dbReference type="InterPro" id="IPR023173">
    <property type="entry name" value="NADPH_Cyt_P450_Rdtase_alpha"/>
</dbReference>
<evidence type="ECO:0000256" key="15">
    <source>
        <dbReference type="PIRNR" id="PIRNR000209"/>
    </source>
</evidence>
<dbReference type="GO" id="GO:0003958">
    <property type="term" value="F:NADPH-hemoprotein reductase activity"/>
    <property type="evidence" value="ECO:0007669"/>
    <property type="project" value="UniProtKB-UniRule"/>
</dbReference>
<keyword evidence="20" id="KW-1185">Reference proteome</keyword>
<keyword evidence="5 15" id="KW-0285">Flavoprotein</keyword>
<keyword evidence="13 15" id="KW-0503">Monooxygenase</keyword>
<dbReference type="Gene3D" id="3.40.50.360">
    <property type="match status" value="1"/>
</dbReference>
<evidence type="ECO:0000256" key="1">
    <source>
        <dbReference type="ARBA" id="ARBA00001971"/>
    </source>
</evidence>
<evidence type="ECO:0000256" key="8">
    <source>
        <dbReference type="ARBA" id="ARBA00022827"/>
    </source>
</evidence>
<dbReference type="SUPFAM" id="SSF52343">
    <property type="entry name" value="Ferredoxin reductase-like, C-terminal NADP-linked domain"/>
    <property type="match status" value="1"/>
</dbReference>
<dbReference type="Pfam" id="PF00067">
    <property type="entry name" value="p450"/>
    <property type="match status" value="1"/>
</dbReference>
<dbReference type="FunFam" id="1.10.630.10:FF:000040">
    <property type="entry name" value="Bifunctional cytochrome P450/NADPH--P450 reductase"/>
    <property type="match status" value="1"/>
</dbReference>
<comment type="similarity">
    <text evidence="2 15">In the N-terminal section; belongs to the cytochrome P450 family.</text>
</comment>
<dbReference type="InterPro" id="IPR036396">
    <property type="entry name" value="Cyt_P450_sf"/>
</dbReference>
<comment type="catalytic activity">
    <reaction evidence="15">
        <text>an organic molecule + reduced [NADPH--hemoprotein reductase] + O2 = an alcohol + oxidized [NADPH--hemoprotein reductase] + H2O + H(+)</text>
        <dbReference type="Rhea" id="RHEA:17149"/>
        <dbReference type="Rhea" id="RHEA-COMP:11964"/>
        <dbReference type="Rhea" id="RHEA-COMP:11965"/>
        <dbReference type="ChEBI" id="CHEBI:15377"/>
        <dbReference type="ChEBI" id="CHEBI:15378"/>
        <dbReference type="ChEBI" id="CHEBI:15379"/>
        <dbReference type="ChEBI" id="CHEBI:30879"/>
        <dbReference type="ChEBI" id="CHEBI:57618"/>
        <dbReference type="ChEBI" id="CHEBI:58210"/>
        <dbReference type="ChEBI" id="CHEBI:142491"/>
        <dbReference type="EC" id="1.14.14.1"/>
    </reaction>
</comment>
<dbReference type="InterPro" id="IPR001709">
    <property type="entry name" value="Flavoprot_Pyr_Nucl_cyt_Rdtase"/>
</dbReference>
<evidence type="ECO:0000256" key="14">
    <source>
        <dbReference type="ARBA" id="ARBA00049342"/>
    </source>
</evidence>
<evidence type="ECO:0000313" key="19">
    <source>
        <dbReference type="EMBL" id="KAI1855132.1"/>
    </source>
</evidence>
<keyword evidence="9 15" id="KW-0521">NADP</keyword>
<evidence type="ECO:0000256" key="7">
    <source>
        <dbReference type="ARBA" id="ARBA00022723"/>
    </source>
</evidence>
<evidence type="ECO:0000256" key="10">
    <source>
        <dbReference type="ARBA" id="ARBA00022982"/>
    </source>
</evidence>
<reference evidence="19" key="1">
    <citation type="submission" date="2021-03" db="EMBL/GenBank/DDBJ databases">
        <title>Revisited historic fungal species revealed as producer of novel bioactive compounds through whole genome sequencing and comparative genomics.</title>
        <authorList>
            <person name="Vignolle G.A."/>
            <person name="Hochenegger N."/>
            <person name="Mach R.L."/>
            <person name="Mach-Aigner A.R."/>
            <person name="Javad Rahimi M."/>
            <person name="Salim K.A."/>
            <person name="Chan C.M."/>
            <person name="Lim L.B.L."/>
            <person name="Cai F."/>
            <person name="Druzhinina I.S."/>
            <person name="U'Ren J.M."/>
            <person name="Derntl C."/>
        </authorList>
    </citation>
    <scope>NUCLEOTIDE SEQUENCE</scope>
    <source>
        <strain evidence="19">TUCIM 5799</strain>
    </source>
</reference>
<comment type="catalytic activity">
    <reaction evidence="14 15">
        <text>2 oxidized [cytochrome P450] + NADPH = 2 reduced [cytochrome P450] + NADP(+) + H(+)</text>
        <dbReference type="Rhea" id="RHEA:24040"/>
        <dbReference type="Rhea" id="RHEA-COMP:14627"/>
        <dbReference type="Rhea" id="RHEA-COMP:14628"/>
        <dbReference type="ChEBI" id="CHEBI:15378"/>
        <dbReference type="ChEBI" id="CHEBI:55376"/>
        <dbReference type="ChEBI" id="CHEBI:57783"/>
        <dbReference type="ChEBI" id="CHEBI:58349"/>
        <dbReference type="ChEBI" id="CHEBI:60344"/>
        <dbReference type="EC" id="1.6.2.4"/>
    </reaction>
</comment>
<gene>
    <name evidence="19" type="ORF">JX265_012320</name>
</gene>
<evidence type="ECO:0000256" key="2">
    <source>
        <dbReference type="ARBA" id="ARBA00010018"/>
    </source>
</evidence>
<accession>A0A9P9WB13</accession>
<evidence type="ECO:0000313" key="20">
    <source>
        <dbReference type="Proteomes" id="UP000829685"/>
    </source>
</evidence>
<dbReference type="PIRSF" id="PIRSF000209">
    <property type="entry name" value="Bifunctional_P450_P450R"/>
    <property type="match status" value="1"/>
</dbReference>
<dbReference type="Gene3D" id="3.40.50.80">
    <property type="entry name" value="Nucleotide-binding domain of ferredoxin-NADP reductase (FNR) module"/>
    <property type="match status" value="1"/>
</dbReference>
<dbReference type="PANTHER" id="PTHR19384">
    <property type="entry name" value="NITRIC OXIDE SYNTHASE-RELATED"/>
    <property type="match status" value="1"/>
</dbReference>
<evidence type="ECO:0000256" key="12">
    <source>
        <dbReference type="ARBA" id="ARBA00023004"/>
    </source>
</evidence>
<dbReference type="InterPro" id="IPR039261">
    <property type="entry name" value="FNR_nucleotide-bd"/>
</dbReference>
<dbReference type="Proteomes" id="UP000829685">
    <property type="component" value="Unassembled WGS sequence"/>
</dbReference>
<dbReference type="GO" id="GO:0050660">
    <property type="term" value="F:flavin adenine dinucleotide binding"/>
    <property type="evidence" value="ECO:0007669"/>
    <property type="project" value="TreeGrafter"/>
</dbReference>
<dbReference type="GO" id="GO:0020037">
    <property type="term" value="F:heme binding"/>
    <property type="evidence" value="ECO:0007669"/>
    <property type="project" value="UniProtKB-UniRule"/>
</dbReference>
<dbReference type="SUPFAM" id="SSF48264">
    <property type="entry name" value="Cytochrome P450"/>
    <property type="match status" value="1"/>
</dbReference>
<evidence type="ECO:0000256" key="11">
    <source>
        <dbReference type="ARBA" id="ARBA00023002"/>
    </source>
</evidence>
<dbReference type="CDD" id="cd11068">
    <property type="entry name" value="CYP120A1"/>
    <property type="match status" value="1"/>
</dbReference>
<dbReference type="SUPFAM" id="SSF63380">
    <property type="entry name" value="Riboflavin synthase domain-like"/>
    <property type="match status" value="1"/>
</dbReference>
<dbReference type="EC" id="1.14.14.1" evidence="15"/>
<dbReference type="GO" id="GO:0070330">
    <property type="term" value="F:aromatase activity"/>
    <property type="evidence" value="ECO:0007669"/>
    <property type="project" value="UniProtKB-UniRule"/>
</dbReference>
<keyword evidence="7 15" id="KW-0479">Metal-binding</keyword>
<evidence type="ECO:0000256" key="4">
    <source>
        <dbReference type="ARBA" id="ARBA00022617"/>
    </source>
</evidence>
<dbReference type="InterPro" id="IPR001433">
    <property type="entry name" value="OxRdtase_FAD/NAD-bd"/>
</dbReference>
<feature type="domain" description="Flavodoxin-like" evidence="17">
    <location>
        <begin position="500"/>
        <end position="640"/>
    </location>
</feature>
<evidence type="ECO:0000256" key="5">
    <source>
        <dbReference type="ARBA" id="ARBA00022630"/>
    </source>
</evidence>
<dbReference type="GO" id="GO:0005829">
    <property type="term" value="C:cytosol"/>
    <property type="evidence" value="ECO:0007669"/>
    <property type="project" value="TreeGrafter"/>
</dbReference>
<dbReference type="PRINTS" id="PR00371">
    <property type="entry name" value="FPNCR"/>
</dbReference>
<keyword evidence="8 15" id="KW-0274">FAD</keyword>
<dbReference type="Gene3D" id="1.10.630.10">
    <property type="entry name" value="Cytochrome P450"/>
    <property type="match status" value="1"/>
</dbReference>
<keyword evidence="10 15" id="KW-0249">Electron transport</keyword>
<dbReference type="InterPro" id="IPR023206">
    <property type="entry name" value="Bifunctional_P450_P450_red"/>
</dbReference>
<evidence type="ECO:0000256" key="9">
    <source>
        <dbReference type="ARBA" id="ARBA00022857"/>
    </source>
</evidence>
<comment type="caution">
    <text evidence="19">The sequence shown here is derived from an EMBL/GenBank/DDBJ whole genome shotgun (WGS) entry which is preliminary data.</text>
</comment>
<dbReference type="Pfam" id="PF00667">
    <property type="entry name" value="FAD_binding_1"/>
    <property type="match status" value="1"/>
</dbReference>
<dbReference type="PROSITE" id="PS50902">
    <property type="entry name" value="FLAVODOXIN_LIKE"/>
    <property type="match status" value="1"/>
</dbReference>
<dbReference type="GO" id="GO:0010181">
    <property type="term" value="F:FMN binding"/>
    <property type="evidence" value="ECO:0007669"/>
    <property type="project" value="UniProtKB-UniRule"/>
</dbReference>
<keyword evidence="12 15" id="KW-0408">Iron</keyword>
<comment type="cofactor">
    <cofactor evidence="1 15 16">
        <name>heme</name>
        <dbReference type="ChEBI" id="CHEBI:30413"/>
    </cofactor>
</comment>
<evidence type="ECO:0000256" key="13">
    <source>
        <dbReference type="ARBA" id="ARBA00023033"/>
    </source>
</evidence>
<dbReference type="InterPro" id="IPR001128">
    <property type="entry name" value="Cyt_P450"/>
</dbReference>
<dbReference type="PROSITE" id="PS00086">
    <property type="entry name" value="CYTOCHROME_P450"/>
    <property type="match status" value="1"/>
</dbReference>
<dbReference type="Gene3D" id="2.40.30.10">
    <property type="entry name" value="Translation factors"/>
    <property type="match status" value="1"/>
</dbReference>
<dbReference type="PANTHER" id="PTHR19384:SF127">
    <property type="entry name" value="BIFUNCTIONAL CYTOCHROME P450_NADPH--P450 REDUCTASE"/>
    <property type="match status" value="1"/>
</dbReference>
<keyword evidence="4 15" id="KW-0349">Heme</keyword>
<dbReference type="InterPro" id="IPR017927">
    <property type="entry name" value="FAD-bd_FR_type"/>
</dbReference>
<keyword evidence="11 15" id="KW-0560">Oxidoreductase</keyword>
<evidence type="ECO:0000256" key="3">
    <source>
        <dbReference type="ARBA" id="ARBA00022448"/>
    </source>
</evidence>
<dbReference type="Pfam" id="PF00175">
    <property type="entry name" value="NAD_binding_1"/>
    <property type="match status" value="1"/>
</dbReference>
<dbReference type="Gene3D" id="1.20.990.10">
    <property type="entry name" value="NADPH-cytochrome p450 Reductase, Chain A, domain 3"/>
    <property type="match status" value="1"/>
</dbReference>
<dbReference type="EMBL" id="JAFIMR010000051">
    <property type="protein sequence ID" value="KAI1855132.1"/>
    <property type="molecule type" value="Genomic_DNA"/>
</dbReference>
<sequence length="1085" mass="120774">MARDASIHDGKGSSASLPGPRAIPFIGNILDIDLGNPLDSYFRLAREHGQKEIVVTSHELANEVCNEKKFHKLVASGVYTLRQVVHDGLFTGHHDSHAWAVAHRILRPIFGPLSVQGMFDEMNDIAEQLYLKWARFGEKTAIDVASDFTRLTLDTIALCLMDHRFNSFYLNEKTHPFVESMMAVLGEADLQSMLPECAAWFRPHAMAEFRNHTKVLRDMCHKIVDERRRTPVEKDDLLNAMIHGRDPESGDGLDDDAIVDNLITFLVAGHETTSGMLSFAVYYLLEHPKALSMAQAEVDRSLAGGRLTLRHLHNIPYIDAVLRETLRLMPTAPGFYVTPFHNETIGGKYHVKPGESICVLLDPLHRDPKVWGLDADKFKPERMLRNNFDQLPSNSWKPFGNGLRGCVGRSFAWQEAQLILAMLLRDFSLAKYDPDYKLRVKHLLTIKPDGFKIRVALRHGRKPSDFYKSLKFLPTSIPVTPGISATTTATGVESTAPKPITILYGSDTGTCEALAQKIALEAYERGFAAVKAPLNDFRSFFPTDCPIVIIAASYNGEPSRNAAEFYTWVTGLPPAALSGIKFAVFACGHSDWRNTLYQVPQIINKRMLEAGSQQLVPMGKVDTAYDNVFEKFQCWTLDTLWPMLCGSAGMINHHSQANLPLGLTVNVPIRISMREGFLPAVITDASQLSYPGVPRKRHLELRLPESVSYSAGAHVQILPRNDPSIVKRALSRFGLEGDQTITINSRTASAAPELPLNTQINASDLLSGFFDLNHVASVKAIVNLIDIARFSSTKQMLKNLATKRYQSKIRDQHMCLLNVLELFPREEIPITFSCFLAMIPPMRPRTYSFSSSPRWQPGYGSLTYGVVEKQTVIPFKGLASNYLASLEVGDVVYISVTDQRQPFTLMAHDQGLAAQSVPQSTPIIMIAVGSGLAPFRGLIQDRLIGHRGNTGHPTTPALLFFGCRGAELDDLYRSEFDSFEKSGVVTVRRAFSHGAGVDVSGNRSEVVKGQYITEKLRESSQEIRELWNRGAMIYFCGGKKVFDSTIDQLTYILGTGDIGWDNNENASPKSFQDILQARIFAEIFA</sequence>
<dbReference type="InterPro" id="IPR029039">
    <property type="entry name" value="Flavoprotein-like_sf"/>
</dbReference>
<dbReference type="SUPFAM" id="SSF52218">
    <property type="entry name" value="Flavoproteins"/>
    <property type="match status" value="1"/>
</dbReference>
<feature type="domain" description="FAD-binding FR-type" evidence="18">
    <location>
        <begin position="675"/>
        <end position="909"/>
    </location>
</feature>
<evidence type="ECO:0000259" key="18">
    <source>
        <dbReference type="PROSITE" id="PS51384"/>
    </source>
</evidence>
<dbReference type="InterPro" id="IPR003097">
    <property type="entry name" value="CysJ-like_FAD-binding"/>
</dbReference>
<proteinExistence type="inferred from homology"/>
<feature type="binding site" description="axial binding residue" evidence="16">
    <location>
        <position position="406"/>
    </location>
    <ligand>
        <name>heme</name>
        <dbReference type="ChEBI" id="CHEBI:30413"/>
    </ligand>
    <ligandPart>
        <name>Fe</name>
        <dbReference type="ChEBI" id="CHEBI:18248"/>
    </ligandPart>
</feature>
<dbReference type="InterPro" id="IPR017938">
    <property type="entry name" value="Riboflavin_synthase-like_b-brl"/>
</dbReference>
<comment type="cofactor">
    <cofactor evidence="15">
        <name>FAD</name>
        <dbReference type="ChEBI" id="CHEBI:57692"/>
    </cofactor>
    <cofactor evidence="15">
        <name>FMN</name>
        <dbReference type="ChEBI" id="CHEBI:58210"/>
    </cofactor>
</comment>
<dbReference type="Pfam" id="PF00258">
    <property type="entry name" value="Flavodoxin_1"/>
    <property type="match status" value="1"/>
</dbReference>
<dbReference type="GO" id="GO:0005506">
    <property type="term" value="F:iron ion binding"/>
    <property type="evidence" value="ECO:0007669"/>
    <property type="project" value="UniProtKB-UniRule"/>
</dbReference>
<evidence type="ECO:0000259" key="17">
    <source>
        <dbReference type="PROSITE" id="PS50902"/>
    </source>
</evidence>
<keyword evidence="3 15" id="KW-0813">Transport</keyword>
<dbReference type="InterPro" id="IPR001094">
    <property type="entry name" value="Flavdoxin-like"/>
</dbReference>
<evidence type="ECO:0000256" key="6">
    <source>
        <dbReference type="ARBA" id="ARBA00022643"/>
    </source>
</evidence>
<dbReference type="PRINTS" id="PR00369">
    <property type="entry name" value="FLAVODOXIN"/>
</dbReference>
<dbReference type="EC" id="1.6.2.4" evidence="15"/>